<evidence type="ECO:0000256" key="3">
    <source>
        <dbReference type="ARBA" id="ARBA00007106"/>
    </source>
</evidence>
<dbReference type="CDD" id="cd17299">
    <property type="entry name" value="acetolactate_decarboxylase"/>
    <property type="match status" value="1"/>
</dbReference>
<keyword evidence="11" id="KW-1185">Reference proteome</keyword>
<dbReference type="Proteomes" id="UP001056707">
    <property type="component" value="Chromosome"/>
</dbReference>
<keyword evidence="6 9" id="KW-0210">Decarboxylase</keyword>
<dbReference type="EC" id="4.1.1.5" evidence="4 9"/>
<keyword evidence="8 9" id="KW-0456">Lyase</keyword>
<dbReference type="SUPFAM" id="SSF117856">
    <property type="entry name" value="AF0104/ALDC/Ptd012-like"/>
    <property type="match status" value="1"/>
</dbReference>
<evidence type="ECO:0000256" key="1">
    <source>
        <dbReference type="ARBA" id="ARBA00001784"/>
    </source>
</evidence>
<evidence type="ECO:0000256" key="5">
    <source>
        <dbReference type="ARBA" id="ARBA00020164"/>
    </source>
</evidence>
<evidence type="ECO:0000256" key="9">
    <source>
        <dbReference type="PIRNR" id="PIRNR001332"/>
    </source>
</evidence>
<dbReference type="Pfam" id="PF03306">
    <property type="entry name" value="AAL_decarboxy"/>
    <property type="match status" value="1"/>
</dbReference>
<accession>A0ABY5BNG6</accession>
<sequence length="237" mass="26376">MNQNLLYQHSTLADLTAGLFTGTMSVAELLKHGDTGIGTGDGLDGELIILQGTLYQVTASGDVNVLQPNDQVPFATVNFADYQPETRIQEQSRDATLQQIAAAHPWQNLFYSFQLKGQFSRVKTRSVHKQTKPYQTLEQAAKEQAVFEKQDVSGTMLGYYAPQLYNGVAVGGFHYHFLADDHDFGGHVLDFEVADAELSLEPFTDFQEHFPVNSQAFLNLDFNEHDDVASQIKNAEQ</sequence>
<dbReference type="Gene3D" id="3.30.1330.80">
    <property type="entry name" value="Hypothetical protein, similar to alpha- acetolactate decarboxylase, domain 2"/>
    <property type="match status" value="2"/>
</dbReference>
<name>A0ABY5BNG6_9LACO</name>
<evidence type="ECO:0000256" key="7">
    <source>
        <dbReference type="ARBA" id="ARBA00023061"/>
    </source>
</evidence>
<dbReference type="PIRSF" id="PIRSF001332">
    <property type="entry name" value="Acetolac_decarb"/>
    <property type="match status" value="1"/>
</dbReference>
<dbReference type="InterPro" id="IPR005128">
    <property type="entry name" value="Acetolactate_a_deCO2ase"/>
</dbReference>
<comment type="similarity">
    <text evidence="3 9">Belongs to the alpha-acetolactate decarboxylase family.</text>
</comment>
<evidence type="ECO:0000313" key="10">
    <source>
        <dbReference type="EMBL" id="USS85127.1"/>
    </source>
</evidence>
<dbReference type="GO" id="GO:0047605">
    <property type="term" value="F:acetolactate decarboxylase activity"/>
    <property type="evidence" value="ECO:0007669"/>
    <property type="project" value="UniProtKB-EC"/>
</dbReference>
<comment type="catalytic activity">
    <reaction evidence="1 9">
        <text>(2S)-2-acetolactate + H(+) = (R)-acetoin + CO2</text>
        <dbReference type="Rhea" id="RHEA:21580"/>
        <dbReference type="ChEBI" id="CHEBI:15378"/>
        <dbReference type="ChEBI" id="CHEBI:15686"/>
        <dbReference type="ChEBI" id="CHEBI:16526"/>
        <dbReference type="ChEBI" id="CHEBI:58476"/>
        <dbReference type="EC" id="4.1.1.5"/>
    </reaction>
</comment>
<evidence type="ECO:0000256" key="8">
    <source>
        <dbReference type="ARBA" id="ARBA00023239"/>
    </source>
</evidence>
<evidence type="ECO:0000256" key="2">
    <source>
        <dbReference type="ARBA" id="ARBA00005170"/>
    </source>
</evidence>
<organism evidence="10 11">
    <name type="scientific">Fructilactobacillus myrtifloralis</name>
    <dbReference type="NCBI Taxonomy" id="2940301"/>
    <lineage>
        <taxon>Bacteria</taxon>
        <taxon>Bacillati</taxon>
        <taxon>Bacillota</taxon>
        <taxon>Bacilli</taxon>
        <taxon>Lactobacillales</taxon>
        <taxon>Lactobacillaceae</taxon>
        <taxon>Fructilactobacillus</taxon>
    </lineage>
</organism>
<dbReference type="RefSeq" id="WP_252750022.1">
    <property type="nucleotide sequence ID" value="NZ_CP097116.1"/>
</dbReference>
<gene>
    <name evidence="10" type="primary">budA</name>
    <name evidence="10" type="ORF">M3M35_00180</name>
</gene>
<keyword evidence="7 9" id="KW-0005">Acetoin biosynthesis</keyword>
<protein>
    <recommendedName>
        <fullName evidence="5 9">Alpha-acetolactate decarboxylase</fullName>
        <ecNumber evidence="4 9">4.1.1.5</ecNumber>
    </recommendedName>
</protein>
<dbReference type="PANTHER" id="PTHR35524:SF1">
    <property type="entry name" value="ALPHA-ACETOLACTATE DECARBOXYLASE"/>
    <property type="match status" value="1"/>
</dbReference>
<dbReference type="PANTHER" id="PTHR35524">
    <property type="entry name" value="ALPHA-ACETOLACTATE DECARBOXYLASE"/>
    <property type="match status" value="1"/>
</dbReference>
<dbReference type="EMBL" id="CP097116">
    <property type="protein sequence ID" value="USS85127.1"/>
    <property type="molecule type" value="Genomic_DNA"/>
</dbReference>
<evidence type="ECO:0000256" key="4">
    <source>
        <dbReference type="ARBA" id="ARBA00013204"/>
    </source>
</evidence>
<reference evidence="10" key="1">
    <citation type="submission" date="2022-05" db="EMBL/GenBank/DDBJ databases">
        <authorList>
            <person name="Oliphant S.A."/>
            <person name="Watson-Haigh N.S."/>
            <person name="Sumby K.M."/>
            <person name="Gardner J.M."/>
            <person name="Jiranek V."/>
        </authorList>
    </citation>
    <scope>NUCLEOTIDE SEQUENCE</scope>
    <source>
        <strain evidence="10">KI16_H9</strain>
    </source>
</reference>
<dbReference type="NCBIfam" id="TIGR01252">
    <property type="entry name" value="acetolac_decarb"/>
    <property type="match status" value="1"/>
</dbReference>
<evidence type="ECO:0000313" key="11">
    <source>
        <dbReference type="Proteomes" id="UP001056707"/>
    </source>
</evidence>
<proteinExistence type="inferred from homology"/>
<comment type="pathway">
    <text evidence="2 9">Polyol metabolism; (R,R)-butane-2,3-diol biosynthesis; (R,R)-butane-2,3-diol from pyruvate: step 2/3.</text>
</comment>
<evidence type="ECO:0000256" key="6">
    <source>
        <dbReference type="ARBA" id="ARBA00022793"/>
    </source>
</evidence>